<evidence type="ECO:0000256" key="1">
    <source>
        <dbReference type="SAM" id="MobiDB-lite"/>
    </source>
</evidence>
<keyword evidence="2" id="KW-1133">Transmembrane helix</keyword>
<dbReference type="AlphaFoldDB" id="A0AA36DGK5"/>
<protein>
    <submittedName>
        <fullName evidence="3">Uncharacterized protein</fullName>
    </submittedName>
</protein>
<keyword evidence="2" id="KW-0472">Membrane</keyword>
<accession>A0AA36DGK5</accession>
<feature type="region of interest" description="Disordered" evidence="1">
    <location>
        <begin position="211"/>
        <end position="236"/>
    </location>
</feature>
<keyword evidence="2" id="KW-0812">Transmembrane</keyword>
<evidence type="ECO:0000313" key="4">
    <source>
        <dbReference type="Proteomes" id="UP001177023"/>
    </source>
</evidence>
<keyword evidence="4" id="KW-1185">Reference proteome</keyword>
<organism evidence="3 4">
    <name type="scientific">Mesorhabditis spiculigera</name>
    <dbReference type="NCBI Taxonomy" id="96644"/>
    <lineage>
        <taxon>Eukaryota</taxon>
        <taxon>Metazoa</taxon>
        <taxon>Ecdysozoa</taxon>
        <taxon>Nematoda</taxon>
        <taxon>Chromadorea</taxon>
        <taxon>Rhabditida</taxon>
        <taxon>Rhabditina</taxon>
        <taxon>Rhabditomorpha</taxon>
        <taxon>Rhabditoidea</taxon>
        <taxon>Rhabditidae</taxon>
        <taxon>Mesorhabditinae</taxon>
        <taxon>Mesorhabditis</taxon>
    </lineage>
</organism>
<comment type="caution">
    <text evidence="3">The sequence shown here is derived from an EMBL/GenBank/DDBJ whole genome shotgun (WGS) entry which is preliminary data.</text>
</comment>
<reference evidence="3" key="1">
    <citation type="submission" date="2023-06" db="EMBL/GenBank/DDBJ databases">
        <authorList>
            <person name="Delattre M."/>
        </authorList>
    </citation>
    <scope>NUCLEOTIDE SEQUENCE</scope>
    <source>
        <strain evidence="3">AF72</strain>
    </source>
</reference>
<feature type="non-terminal residue" evidence="3">
    <location>
        <position position="236"/>
    </location>
</feature>
<name>A0AA36DGK5_9BILA</name>
<evidence type="ECO:0000313" key="3">
    <source>
        <dbReference type="EMBL" id="CAJ0586151.1"/>
    </source>
</evidence>
<gene>
    <name evidence="3" type="ORF">MSPICULIGERA_LOCUS24158</name>
</gene>
<sequence length="236" mass="27452">MAFKSTRGNFLPSIQLPWRRQKLIAKDTSIFPPIIRMVPLEIPTWAGLWRDALWWPSFLVLCSVVIVALLVYSVGLCRQMGRRLVGHHMYPDVLIEQVYGASLFSISCLMFMIFSAMSHQLSYLFLRSIELHRAVEVVGDENADRNKRDWYCHFNSELQPWDEQAADVVEYVEWEAKKRASAERKSGKTEQKRKRAKRLGKPWQMMSVVKRGLARRPRQGMNDAMAKLLPRKSATR</sequence>
<feature type="transmembrane region" description="Helical" evidence="2">
    <location>
        <begin position="53"/>
        <end position="77"/>
    </location>
</feature>
<feature type="transmembrane region" description="Helical" evidence="2">
    <location>
        <begin position="98"/>
        <end position="117"/>
    </location>
</feature>
<proteinExistence type="predicted"/>
<evidence type="ECO:0000256" key="2">
    <source>
        <dbReference type="SAM" id="Phobius"/>
    </source>
</evidence>
<dbReference type="EMBL" id="CATQJA010002707">
    <property type="protein sequence ID" value="CAJ0586151.1"/>
    <property type="molecule type" value="Genomic_DNA"/>
</dbReference>
<dbReference type="Proteomes" id="UP001177023">
    <property type="component" value="Unassembled WGS sequence"/>
</dbReference>